<dbReference type="SUPFAM" id="SSF55681">
    <property type="entry name" value="Class II aaRS and biotin synthetases"/>
    <property type="match status" value="1"/>
</dbReference>
<evidence type="ECO:0000259" key="1">
    <source>
        <dbReference type="PROSITE" id="PS51733"/>
    </source>
</evidence>
<feature type="domain" description="BPL/LPL catalytic" evidence="1">
    <location>
        <begin position="27"/>
        <end position="219"/>
    </location>
</feature>
<dbReference type="InterPro" id="IPR004143">
    <property type="entry name" value="BPL_LPL_catalytic"/>
</dbReference>
<dbReference type="PANTHER" id="PTHR43679:SF2">
    <property type="entry name" value="OCTANOYL-[GCVH]:PROTEIN N-OCTANOYLTRANSFERASE"/>
    <property type="match status" value="1"/>
</dbReference>
<dbReference type="Gene3D" id="3.30.930.10">
    <property type="entry name" value="Bira Bifunctional Protein, Domain 2"/>
    <property type="match status" value="1"/>
</dbReference>
<name>A0A7G9YG88_9EURY</name>
<accession>A0A7G9YG88</accession>
<dbReference type="PANTHER" id="PTHR43679">
    <property type="entry name" value="OCTANOYLTRANSFERASE LIPM-RELATED"/>
    <property type="match status" value="1"/>
</dbReference>
<reference evidence="2" key="1">
    <citation type="submission" date="2020-06" db="EMBL/GenBank/DDBJ databases">
        <title>Unique genomic features of the anaerobic methanotrophic archaea.</title>
        <authorList>
            <person name="Chadwick G.L."/>
            <person name="Skennerton C.T."/>
            <person name="Laso-Perez R."/>
            <person name="Leu A.O."/>
            <person name="Speth D.R."/>
            <person name="Yu H."/>
            <person name="Morgan-Lang C."/>
            <person name="Hatzenpichler R."/>
            <person name="Goudeau D."/>
            <person name="Malmstrom R."/>
            <person name="Brazelton W.J."/>
            <person name="Woyke T."/>
            <person name="Hallam S.J."/>
            <person name="Tyson G.W."/>
            <person name="Wegener G."/>
            <person name="Boetius A."/>
            <person name="Orphan V."/>
        </authorList>
    </citation>
    <scope>NUCLEOTIDE SEQUENCE</scope>
</reference>
<proteinExistence type="predicted"/>
<sequence length="248" mass="28433">MKEWRVIDFGKVGIRYVMAANEAILKNDCGNTLFFWAPTKSIILGYFQKASVELDLDACKDYTIVRRTSGGGIAFSDDWGRQINYGVVGTIDDRLFPLDVTDSYHQICGVLIDTLREYGLNADFRPINDVIVDSKKISGNAQTRWGGKLLQHGTLLLDFDIKEMLRISNIPIEKISDKQIASIAEGMTWVDKELPMKLDMEEVKDVIRRKFEERFGVRLVDSMISEDEEAMAQELLPKYESDEWNYRL</sequence>
<dbReference type="PROSITE" id="PS51733">
    <property type="entry name" value="BPL_LPL_CATALYTIC"/>
    <property type="match status" value="1"/>
</dbReference>
<protein>
    <submittedName>
        <fullName evidence="2">Lipoate-protein ligase A subunit 1</fullName>
        <ecNumber evidence="2">6.3.1.20</ecNumber>
    </submittedName>
</protein>
<dbReference type="InterPro" id="IPR050664">
    <property type="entry name" value="Octanoyltrans_LipM/LipL"/>
</dbReference>
<dbReference type="GO" id="GO:0016979">
    <property type="term" value="F:lipoate-protein ligase activity"/>
    <property type="evidence" value="ECO:0007669"/>
    <property type="project" value="UniProtKB-EC"/>
</dbReference>
<dbReference type="AlphaFoldDB" id="A0A7G9YG88"/>
<keyword evidence="2" id="KW-0436">Ligase</keyword>
<dbReference type="InterPro" id="IPR045864">
    <property type="entry name" value="aa-tRNA-synth_II/BPL/LPL"/>
</dbReference>
<dbReference type="EC" id="6.3.1.20" evidence="2"/>
<gene>
    <name evidence="2" type="primary">lplA</name>
    <name evidence="2" type="ORF">JMDIOONB_00034</name>
</gene>
<dbReference type="Pfam" id="PF21948">
    <property type="entry name" value="LplA-B_cat"/>
    <property type="match status" value="1"/>
</dbReference>
<dbReference type="EMBL" id="MT631237">
    <property type="protein sequence ID" value="QNO47022.1"/>
    <property type="molecule type" value="Genomic_DNA"/>
</dbReference>
<dbReference type="CDD" id="cd16443">
    <property type="entry name" value="LplA"/>
    <property type="match status" value="1"/>
</dbReference>
<organism evidence="2">
    <name type="scientific">Candidatus Methanogaster sp. ANME-2c ERB4</name>
    <dbReference type="NCBI Taxonomy" id="2759911"/>
    <lineage>
        <taxon>Archaea</taxon>
        <taxon>Methanobacteriati</taxon>
        <taxon>Methanobacteriota</taxon>
        <taxon>Stenosarchaea group</taxon>
        <taxon>Methanomicrobia</taxon>
        <taxon>Methanosarcinales</taxon>
        <taxon>ANME-2 cluster</taxon>
        <taxon>Candidatus Methanogasteraceae</taxon>
        <taxon>Candidatus Methanogaster</taxon>
    </lineage>
</organism>
<evidence type="ECO:0000313" key="2">
    <source>
        <dbReference type="EMBL" id="QNO47022.1"/>
    </source>
</evidence>